<dbReference type="PANTHER" id="PTHR10434">
    <property type="entry name" value="1-ACYL-SN-GLYCEROL-3-PHOSPHATE ACYLTRANSFERASE"/>
    <property type="match status" value="1"/>
</dbReference>
<dbReference type="GO" id="GO:0003841">
    <property type="term" value="F:1-acylglycerol-3-phosphate O-acyltransferase activity"/>
    <property type="evidence" value="ECO:0007669"/>
    <property type="project" value="TreeGrafter"/>
</dbReference>
<reference evidence="5 6" key="1">
    <citation type="submission" date="2018-06" db="EMBL/GenBank/DDBJ databases">
        <title>Genomic Encyclopedia of Archaeal and Bacterial Type Strains, Phase II (KMG-II): from individual species to whole genera.</title>
        <authorList>
            <person name="Goeker M."/>
        </authorList>
    </citation>
    <scope>NUCLEOTIDE SEQUENCE [LARGE SCALE GENOMIC DNA]</scope>
    <source>
        <strain evidence="5 6">DSM 15361</strain>
    </source>
</reference>
<dbReference type="EMBL" id="QKYV01000004">
    <property type="protein sequence ID" value="PZW40624.1"/>
    <property type="molecule type" value="Genomic_DNA"/>
</dbReference>
<keyword evidence="3 5" id="KW-0012">Acyltransferase</keyword>
<dbReference type="Proteomes" id="UP000249542">
    <property type="component" value="Unassembled WGS sequence"/>
</dbReference>
<evidence type="ECO:0000313" key="5">
    <source>
        <dbReference type="EMBL" id="PZW40624.1"/>
    </source>
</evidence>
<dbReference type="PANTHER" id="PTHR10434:SF9">
    <property type="entry name" value="PHOSPHOLIPID_GLYCEROL ACYLTRANSFERASE DOMAIN-CONTAINING PROTEIN"/>
    <property type="match status" value="1"/>
</dbReference>
<dbReference type="SUPFAM" id="SSF69593">
    <property type="entry name" value="Glycerol-3-phosphate (1)-acyltransferase"/>
    <property type="match status" value="1"/>
</dbReference>
<evidence type="ECO:0000256" key="3">
    <source>
        <dbReference type="ARBA" id="ARBA00023315"/>
    </source>
</evidence>
<organism evidence="5 6">
    <name type="scientific">Mesonia algae</name>
    <dbReference type="NCBI Taxonomy" id="213248"/>
    <lineage>
        <taxon>Bacteria</taxon>
        <taxon>Pseudomonadati</taxon>
        <taxon>Bacteroidota</taxon>
        <taxon>Flavobacteriia</taxon>
        <taxon>Flavobacteriales</taxon>
        <taxon>Flavobacteriaceae</taxon>
        <taxon>Mesonia</taxon>
    </lineage>
</organism>
<proteinExistence type="predicted"/>
<evidence type="ECO:0000313" key="6">
    <source>
        <dbReference type="Proteomes" id="UP000249542"/>
    </source>
</evidence>
<comment type="caution">
    <text evidence="5">The sequence shown here is derived from an EMBL/GenBank/DDBJ whole genome shotgun (WGS) entry which is preliminary data.</text>
</comment>
<dbReference type="Pfam" id="PF01553">
    <property type="entry name" value="Acyltransferase"/>
    <property type="match status" value="1"/>
</dbReference>
<dbReference type="GO" id="GO:0006654">
    <property type="term" value="P:phosphatidic acid biosynthetic process"/>
    <property type="evidence" value="ECO:0007669"/>
    <property type="project" value="TreeGrafter"/>
</dbReference>
<dbReference type="InterPro" id="IPR002123">
    <property type="entry name" value="Plipid/glycerol_acylTrfase"/>
</dbReference>
<evidence type="ECO:0000259" key="4">
    <source>
        <dbReference type="SMART" id="SM00563"/>
    </source>
</evidence>
<gene>
    <name evidence="5" type="ORF">LX95_01691</name>
</gene>
<sequence>MVNYIFNKIMGWKIEGEFDPSIKKSVIIVVPHTSWHDFYIGVFTRSIVKIPIDFVGKKELFKWPFGAYFRWMGGTPLDRSNSENKVEAIAKIFAEKEEFRLSLAPEGTRKKVLNWKTGFYYIALAANVPIIPVGFDYGRKVVKIGEPFYPTKNYEKDLRLLQLFFKDIKGKADL</sequence>
<evidence type="ECO:0000256" key="2">
    <source>
        <dbReference type="ARBA" id="ARBA00022679"/>
    </source>
</evidence>
<evidence type="ECO:0000256" key="1">
    <source>
        <dbReference type="ARBA" id="ARBA00005189"/>
    </source>
</evidence>
<name>A0A2W7I1K8_9FLAO</name>
<protein>
    <submittedName>
        <fullName evidence="5">1-acyl-sn-glycerol-3-phosphate acyltransferase</fullName>
    </submittedName>
</protein>
<keyword evidence="6" id="KW-1185">Reference proteome</keyword>
<dbReference type="SMART" id="SM00563">
    <property type="entry name" value="PlsC"/>
    <property type="match status" value="1"/>
</dbReference>
<dbReference type="RefSeq" id="WP_111540993.1">
    <property type="nucleotide sequence ID" value="NZ_QKYV01000004.1"/>
</dbReference>
<feature type="domain" description="Phospholipid/glycerol acyltransferase" evidence="4">
    <location>
        <begin position="26"/>
        <end position="138"/>
    </location>
</feature>
<comment type="pathway">
    <text evidence="1">Lipid metabolism.</text>
</comment>
<accession>A0A2W7I1K8</accession>
<dbReference type="AlphaFoldDB" id="A0A2W7I1K8"/>
<keyword evidence="2 5" id="KW-0808">Transferase</keyword>